<reference evidence="1 2" key="1">
    <citation type="journal article" date="2019" name="Appl. Microbiol. Biotechnol.">
        <title>Uncovering carbohydrate metabolism through a genotype-phenotype association study of 56 lactic acid bacteria genomes.</title>
        <authorList>
            <person name="Buron-Moles G."/>
            <person name="Chailyan A."/>
            <person name="Dolejs I."/>
            <person name="Forster J."/>
            <person name="Miks M.H."/>
        </authorList>
    </citation>
    <scope>NUCLEOTIDE SEQUENCE [LARGE SCALE GENOMIC DNA]</scope>
    <source>
        <strain evidence="1 2">ATCC 4005</strain>
    </source>
</reference>
<dbReference type="GeneID" id="72462259"/>
<evidence type="ECO:0000313" key="1">
    <source>
        <dbReference type="EMBL" id="TDG78687.1"/>
    </source>
</evidence>
<dbReference type="RefSeq" id="WP_056939081.1">
    <property type="nucleotide sequence ID" value="NZ_AZDM01000024.1"/>
</dbReference>
<proteinExistence type="predicted"/>
<dbReference type="Proteomes" id="UP000295181">
    <property type="component" value="Unassembled WGS sequence"/>
</dbReference>
<name>A0A4R5NQ23_LENBU</name>
<accession>A0A4R5NQ23</accession>
<protein>
    <submittedName>
        <fullName evidence="1">Uncharacterized protein</fullName>
    </submittedName>
</protein>
<gene>
    <name evidence="1" type="ORF">C5L32_000488</name>
</gene>
<sequence length="91" mass="10019">MAKEKITTLNQKHQEKGRYTTVDDCISTINEDRIKHNLKGIAYVYLTVEDGEPVAHYGVSWDDGEPAVNEFSVLGAVSSLTHGIGSRIENG</sequence>
<dbReference type="AlphaFoldDB" id="A0A4R5NQ23"/>
<evidence type="ECO:0000313" key="2">
    <source>
        <dbReference type="Proteomes" id="UP000295181"/>
    </source>
</evidence>
<comment type="caution">
    <text evidence="1">The sequence shown here is derived from an EMBL/GenBank/DDBJ whole genome shotgun (WGS) entry which is preliminary data.</text>
</comment>
<organism evidence="1 2">
    <name type="scientific">Lentilactobacillus buchneri DSM 20057</name>
    <dbReference type="NCBI Taxonomy" id="1423728"/>
    <lineage>
        <taxon>Bacteria</taxon>
        <taxon>Bacillati</taxon>
        <taxon>Bacillota</taxon>
        <taxon>Bacilli</taxon>
        <taxon>Lactobacillales</taxon>
        <taxon>Lactobacillaceae</taxon>
        <taxon>Lentilactobacillus</taxon>
    </lineage>
</organism>
<dbReference type="EMBL" id="PUFP01000035">
    <property type="protein sequence ID" value="TDG78687.1"/>
    <property type="molecule type" value="Genomic_DNA"/>
</dbReference>